<feature type="region of interest" description="Disordered" evidence="1">
    <location>
        <begin position="96"/>
        <end position="129"/>
    </location>
</feature>
<comment type="caution">
    <text evidence="3">The sequence shown here is derived from an EMBL/GenBank/DDBJ whole genome shotgun (WGS) entry which is preliminary data.</text>
</comment>
<dbReference type="Pfam" id="PF07727">
    <property type="entry name" value="RVT_2"/>
    <property type="match status" value="2"/>
</dbReference>
<evidence type="ECO:0000313" key="3">
    <source>
        <dbReference type="EMBL" id="GMF40254.1"/>
    </source>
</evidence>
<gene>
    <name evidence="3" type="ORF">Pfra01_001227800</name>
</gene>
<keyword evidence="4" id="KW-1185">Reference proteome</keyword>
<organism evidence="3 4">
    <name type="scientific">Phytophthora fragariaefolia</name>
    <dbReference type="NCBI Taxonomy" id="1490495"/>
    <lineage>
        <taxon>Eukaryota</taxon>
        <taxon>Sar</taxon>
        <taxon>Stramenopiles</taxon>
        <taxon>Oomycota</taxon>
        <taxon>Peronosporomycetes</taxon>
        <taxon>Peronosporales</taxon>
        <taxon>Peronosporaceae</taxon>
        <taxon>Phytophthora</taxon>
    </lineage>
</organism>
<protein>
    <submittedName>
        <fullName evidence="3">Unnamed protein product</fullName>
    </submittedName>
</protein>
<dbReference type="PANTHER" id="PTHR11439">
    <property type="entry name" value="GAG-POL-RELATED RETROTRANSPOSON"/>
    <property type="match status" value="1"/>
</dbReference>
<dbReference type="Proteomes" id="UP001165121">
    <property type="component" value="Unassembled WGS sequence"/>
</dbReference>
<sequence length="773" mass="86207">MDVHTRFLTAYPVQKKHKDVINPLMKRYVAWEERHWPDCCKVYFPSEGSVHVAGQVTVNDQIVYKDRHNDGFDRRVRDWVTAAHLTSAGRKDYDLPVVGGESVDADSPDDIDHNSIPPQSGSPASGVSSPWLHRNLPSFSDDVVLHPDITPEASAAGLAHFRSADPTHSTPGYELTAASRVVEGDGEGSSCKIENDVLELVPESEMPPGTKPLETMWRFQPKTDEFGNILRFRSRLCGRGDKEVPGIDFSVLDTLSPVARMASFRMFIALCEILELFTFQGGIDTAYLNAQKRLIQFIRRIAGLPLKPGWVAKGLRRSSTEPCLYFYEQDGVLAIVFIYVDDIICATNKESWKTRFFSELNQKYGLKDLGRLNIYLGIQVDWKEDGVLLHHSKYAQEVLERFGFADAVGCRSPMDTTVKLRAAKEGDKEPSLPYREAVGVLMYLTTSTRPDLAFPVGYLSRFVQHPNMTHDGALKRILRYLAATRNDGIVFKHQRSKAEQLLRSDGFVDADWGNCPDTRKSVSGYVMLMAGGPVAWAARRQSIVALSTAETEYAAVCEAGQEGQAIKNILMELSATRENSFKLGVDSQAAIALATHPTYSRKTRHIELRLHYVREMANQGNVMLWKVSGDENPADLLTKAIGHQGLDRLKALVGMQPRASQTPREIARKKYREEQDGPSGQACGCGVRCSNKNNTLVAVGAPPDQLLYLTDVKWVLEGGICITIFEVDETTIDVEFDQWAGYVSESHGRELYTDCIKFPVGLGQCISPTRLLR</sequence>
<proteinExistence type="predicted"/>
<accession>A0A9W6XK37</accession>
<dbReference type="AlphaFoldDB" id="A0A9W6XK37"/>
<reference evidence="3" key="1">
    <citation type="submission" date="2023-04" db="EMBL/GenBank/DDBJ databases">
        <title>Phytophthora fragariaefolia NBRC 109709.</title>
        <authorList>
            <person name="Ichikawa N."/>
            <person name="Sato H."/>
            <person name="Tonouchi N."/>
        </authorList>
    </citation>
    <scope>NUCLEOTIDE SEQUENCE</scope>
    <source>
        <strain evidence="3">NBRC 109709</strain>
    </source>
</reference>
<name>A0A9W6XK37_9STRA</name>
<evidence type="ECO:0000259" key="2">
    <source>
        <dbReference type="Pfam" id="PF07727"/>
    </source>
</evidence>
<dbReference type="EMBL" id="BSXT01001234">
    <property type="protein sequence ID" value="GMF40254.1"/>
    <property type="molecule type" value="Genomic_DNA"/>
</dbReference>
<evidence type="ECO:0000256" key="1">
    <source>
        <dbReference type="SAM" id="MobiDB-lite"/>
    </source>
</evidence>
<dbReference type="InterPro" id="IPR013103">
    <property type="entry name" value="RVT_2"/>
</dbReference>
<dbReference type="PANTHER" id="PTHR11439:SF491">
    <property type="entry name" value="INTEGRASE CATALYTIC DOMAIN-CONTAINING PROTEIN"/>
    <property type="match status" value="1"/>
</dbReference>
<evidence type="ECO:0000313" key="4">
    <source>
        <dbReference type="Proteomes" id="UP001165121"/>
    </source>
</evidence>
<dbReference type="CDD" id="cd09272">
    <property type="entry name" value="RNase_HI_RT_Ty1"/>
    <property type="match status" value="1"/>
</dbReference>
<feature type="compositionally biased region" description="Polar residues" evidence="1">
    <location>
        <begin position="116"/>
        <end position="128"/>
    </location>
</feature>
<dbReference type="OrthoDB" id="126237at2759"/>
<feature type="domain" description="Reverse transcriptase Ty1/copia-type" evidence="2">
    <location>
        <begin position="315"/>
        <end position="414"/>
    </location>
</feature>
<feature type="domain" description="Reverse transcriptase Ty1/copia-type" evidence="2">
    <location>
        <begin position="205"/>
        <end position="293"/>
    </location>
</feature>